<feature type="transmembrane region" description="Helical" evidence="2">
    <location>
        <begin position="33"/>
        <end position="53"/>
    </location>
</feature>
<feature type="compositionally biased region" description="Low complexity" evidence="1">
    <location>
        <begin position="86"/>
        <end position="99"/>
    </location>
</feature>
<dbReference type="EMBL" id="MWQN01000001">
    <property type="protein sequence ID" value="OPC83443.1"/>
    <property type="molecule type" value="Genomic_DNA"/>
</dbReference>
<keyword evidence="2" id="KW-0812">Transmembrane</keyword>
<reference evidence="3 4" key="1">
    <citation type="submission" date="2017-03" db="EMBL/GenBank/DDBJ databases">
        <title>Draft genome sequence of Streptomyces scabrisporus NF3, endophyte isolated from Amphipterygium adstringens.</title>
        <authorList>
            <person name="Vazquez M."/>
            <person name="Ceapa C.D."/>
            <person name="Rodriguez Luna D."/>
            <person name="Sanchez Esquivel S."/>
        </authorList>
    </citation>
    <scope>NUCLEOTIDE SEQUENCE [LARGE SCALE GENOMIC DNA]</scope>
    <source>
        <strain evidence="3 4">NF3</strain>
    </source>
</reference>
<organism evidence="3 4">
    <name type="scientific">Embleya scabrispora</name>
    <dbReference type="NCBI Taxonomy" id="159449"/>
    <lineage>
        <taxon>Bacteria</taxon>
        <taxon>Bacillati</taxon>
        <taxon>Actinomycetota</taxon>
        <taxon>Actinomycetes</taxon>
        <taxon>Kitasatosporales</taxon>
        <taxon>Streptomycetaceae</taxon>
        <taxon>Embleya</taxon>
    </lineage>
</organism>
<dbReference type="InterPro" id="IPR045635">
    <property type="entry name" value="DUF6412"/>
</dbReference>
<dbReference type="Pfam" id="PF19950">
    <property type="entry name" value="DUF6412"/>
    <property type="match status" value="1"/>
</dbReference>
<name>A0A1T3P2Y5_9ACTN</name>
<gene>
    <name evidence="3" type="ORF">B4N89_23090</name>
</gene>
<evidence type="ECO:0000256" key="2">
    <source>
        <dbReference type="SAM" id="Phobius"/>
    </source>
</evidence>
<keyword evidence="2" id="KW-1133">Transmembrane helix</keyword>
<protein>
    <submittedName>
        <fullName evidence="3">Uncharacterized protein</fullName>
    </submittedName>
</protein>
<evidence type="ECO:0000256" key="1">
    <source>
        <dbReference type="SAM" id="MobiDB-lite"/>
    </source>
</evidence>
<proteinExistence type="predicted"/>
<dbReference type="RefSeq" id="WP_078979558.1">
    <property type="nucleotide sequence ID" value="NZ_MWQN01000001.1"/>
</dbReference>
<evidence type="ECO:0000313" key="3">
    <source>
        <dbReference type="EMBL" id="OPC83443.1"/>
    </source>
</evidence>
<keyword evidence="2" id="KW-0472">Membrane</keyword>
<feature type="transmembrane region" description="Helical" evidence="2">
    <location>
        <begin position="7"/>
        <end position="27"/>
    </location>
</feature>
<comment type="caution">
    <text evidence="3">The sequence shown here is derived from an EMBL/GenBank/DDBJ whole genome shotgun (WGS) entry which is preliminary data.</text>
</comment>
<sequence length="108" mass="10791">MPRQGRISASTSPVAALLVLIGLGLFVDGALPVLVAVAVTVVLALAGAAAAGAPSAEWAQVRGAALRRQADRLAFLPSRDPDGPGRARPRAPGAGPAAHGRPDRFGIA</sequence>
<dbReference type="STRING" id="159449.B4N89_23090"/>
<accession>A0A1T3P2Y5</accession>
<feature type="region of interest" description="Disordered" evidence="1">
    <location>
        <begin position="75"/>
        <end position="108"/>
    </location>
</feature>
<evidence type="ECO:0000313" key="4">
    <source>
        <dbReference type="Proteomes" id="UP000190037"/>
    </source>
</evidence>
<dbReference type="AlphaFoldDB" id="A0A1T3P2Y5"/>
<dbReference type="Proteomes" id="UP000190037">
    <property type="component" value="Unassembled WGS sequence"/>
</dbReference>
<keyword evidence="4" id="KW-1185">Reference proteome</keyword>